<dbReference type="InterPro" id="IPR001310">
    <property type="entry name" value="Histidine_triad_HIT"/>
</dbReference>
<organism evidence="5 6">
    <name type="scientific">Candidatus Marsarchaeota G2 archaeon ECH_B_SAG-C16</name>
    <dbReference type="NCBI Taxonomy" id="1978163"/>
    <lineage>
        <taxon>Archaea</taxon>
        <taxon>Candidatus Marsarchaeota</taxon>
        <taxon>Candidatus Marsarchaeota group 2</taxon>
    </lineage>
</organism>
<dbReference type="Gene3D" id="3.30.428.10">
    <property type="entry name" value="HIT-like"/>
    <property type="match status" value="1"/>
</dbReference>
<proteinExistence type="predicted"/>
<dbReference type="Pfam" id="PF01230">
    <property type="entry name" value="HIT"/>
    <property type="match status" value="1"/>
</dbReference>
<dbReference type="SUPFAM" id="SSF54197">
    <property type="entry name" value="HIT-like"/>
    <property type="match status" value="1"/>
</dbReference>
<accession>A0A2R6BF84</accession>
<evidence type="ECO:0000313" key="6">
    <source>
        <dbReference type="Proteomes" id="UP000240681"/>
    </source>
</evidence>
<evidence type="ECO:0000256" key="2">
    <source>
        <dbReference type="PIRSR" id="PIRSR601310-3"/>
    </source>
</evidence>
<sequence>MVDAECVFCSIISGRLPSARVHESDNFVVIRDINPVAPVHLLVIPKRHVESVLGVGEDFPAGEFFDVVKRVAEQEGLRRGFRLVVNTGIEAQQSVPHMHAHILGGRSFTWPPG</sequence>
<comment type="caution">
    <text evidence="5">The sequence shown here is derived from an EMBL/GenBank/DDBJ whole genome shotgun (WGS) entry which is preliminary data.</text>
</comment>
<evidence type="ECO:0000259" key="4">
    <source>
        <dbReference type="PROSITE" id="PS51084"/>
    </source>
</evidence>
<feature type="domain" description="HIT" evidence="4">
    <location>
        <begin position="7"/>
        <end position="113"/>
    </location>
</feature>
<dbReference type="AlphaFoldDB" id="A0A2R6BF84"/>
<feature type="short sequence motif" description="Histidine triad motif" evidence="2 3">
    <location>
        <begin position="97"/>
        <end position="101"/>
    </location>
</feature>
<dbReference type="PRINTS" id="PR00332">
    <property type="entry name" value="HISTRIAD"/>
</dbReference>
<protein>
    <submittedName>
        <fullName evidence="5">Histidine triad nucleotide-binding protein</fullName>
    </submittedName>
</protein>
<dbReference type="GO" id="GO:0003824">
    <property type="term" value="F:catalytic activity"/>
    <property type="evidence" value="ECO:0007669"/>
    <property type="project" value="InterPro"/>
</dbReference>
<evidence type="ECO:0000256" key="3">
    <source>
        <dbReference type="PROSITE-ProRule" id="PRU00464"/>
    </source>
</evidence>
<feature type="active site" description="Tele-AMP-histidine intermediate" evidence="1">
    <location>
        <position position="99"/>
    </location>
</feature>
<dbReference type="Proteomes" id="UP000240681">
    <property type="component" value="Unassembled WGS sequence"/>
</dbReference>
<gene>
    <name evidence="5" type="ORF">B9Q09_01010</name>
</gene>
<evidence type="ECO:0000313" key="5">
    <source>
        <dbReference type="EMBL" id="PSN97310.1"/>
    </source>
</evidence>
<dbReference type="InterPro" id="IPR036265">
    <property type="entry name" value="HIT-like_sf"/>
</dbReference>
<dbReference type="PANTHER" id="PTHR23089">
    <property type="entry name" value="HISTIDINE TRIAD HIT PROTEIN"/>
    <property type="match status" value="1"/>
</dbReference>
<dbReference type="EMBL" id="NEXK01000020">
    <property type="protein sequence ID" value="PSN97310.1"/>
    <property type="molecule type" value="Genomic_DNA"/>
</dbReference>
<reference evidence="5 6" key="1">
    <citation type="submission" date="2017-04" db="EMBL/GenBank/DDBJ databases">
        <title>Novel microbial lineages endemic to geothermal iron-oxide mats fill important gaps in the evolutionary history of Archaea.</title>
        <authorList>
            <person name="Jay Z.J."/>
            <person name="Beam J.P."/>
            <person name="Dlakic M."/>
            <person name="Rusch D.B."/>
            <person name="Kozubal M.A."/>
            <person name="Inskeep W.P."/>
        </authorList>
    </citation>
    <scope>NUCLEOTIDE SEQUENCE [LARGE SCALE GENOMIC DNA]</scope>
    <source>
        <strain evidence="5">ECH_B_SAG-C16</strain>
    </source>
</reference>
<dbReference type="PROSITE" id="PS51084">
    <property type="entry name" value="HIT_2"/>
    <property type="match status" value="1"/>
</dbReference>
<evidence type="ECO:0000256" key="1">
    <source>
        <dbReference type="PIRSR" id="PIRSR601310-1"/>
    </source>
</evidence>
<dbReference type="InterPro" id="IPR011146">
    <property type="entry name" value="HIT-like"/>
</dbReference>
<name>A0A2R6BF84_9ARCH</name>